<feature type="domain" description="F5/8 type C" evidence="1">
    <location>
        <begin position="132"/>
        <end position="242"/>
    </location>
</feature>
<evidence type="ECO:0000313" key="3">
    <source>
        <dbReference type="Proteomes" id="UP001470230"/>
    </source>
</evidence>
<name>A0ABR2J3E3_9EUKA</name>
<dbReference type="EMBL" id="JAPFFF010000013">
    <property type="protein sequence ID" value="KAK8872018.1"/>
    <property type="molecule type" value="Genomic_DNA"/>
</dbReference>
<dbReference type="InterPro" id="IPR000421">
    <property type="entry name" value="FA58C"/>
</dbReference>
<dbReference type="InterPro" id="IPR008979">
    <property type="entry name" value="Galactose-bd-like_sf"/>
</dbReference>
<dbReference type="SUPFAM" id="SSF49785">
    <property type="entry name" value="Galactose-binding domain-like"/>
    <property type="match status" value="1"/>
</dbReference>
<dbReference type="Proteomes" id="UP001470230">
    <property type="component" value="Unassembled WGS sequence"/>
</dbReference>
<reference evidence="2 3" key="1">
    <citation type="submission" date="2024-04" db="EMBL/GenBank/DDBJ databases">
        <title>Tritrichomonas musculus Genome.</title>
        <authorList>
            <person name="Alves-Ferreira E."/>
            <person name="Grigg M."/>
            <person name="Lorenzi H."/>
            <person name="Galac M."/>
        </authorList>
    </citation>
    <scope>NUCLEOTIDE SEQUENCE [LARGE SCALE GENOMIC DNA]</scope>
    <source>
        <strain evidence="2 3">EAF2021</strain>
    </source>
</reference>
<evidence type="ECO:0000313" key="2">
    <source>
        <dbReference type="EMBL" id="KAK8872018.1"/>
    </source>
</evidence>
<gene>
    <name evidence="2" type="ORF">M9Y10_007773</name>
</gene>
<organism evidence="2 3">
    <name type="scientific">Tritrichomonas musculus</name>
    <dbReference type="NCBI Taxonomy" id="1915356"/>
    <lineage>
        <taxon>Eukaryota</taxon>
        <taxon>Metamonada</taxon>
        <taxon>Parabasalia</taxon>
        <taxon>Tritrichomonadida</taxon>
        <taxon>Tritrichomonadidae</taxon>
        <taxon>Tritrichomonas</taxon>
    </lineage>
</organism>
<keyword evidence="3" id="KW-1185">Reference proteome</keyword>
<dbReference type="Pfam" id="PF00754">
    <property type="entry name" value="F5_F8_type_C"/>
    <property type="match status" value="1"/>
</dbReference>
<comment type="caution">
    <text evidence="2">The sequence shown here is derived from an EMBL/GenBank/DDBJ whole genome shotgun (WGS) entry which is preliminary data.</text>
</comment>
<proteinExistence type="predicted"/>
<evidence type="ECO:0000259" key="1">
    <source>
        <dbReference type="Pfam" id="PF00754"/>
    </source>
</evidence>
<sequence>MRILSNSKLQLLNEDQLLTFLNSLYSENSMYSILYEYVYFINSSAEAIAAFVDVYDVNDISAATWARICRRLKQEVQPEMQEERYKLKGINFEYSEGNHFSGILNHLKNKSSGNISNAVNFSASSICSDCVPQNLVLYDDQSKYFHTHDKSGSWVCLDFKELRVCPTKYSIRTDPRLGENNYHLKSWVIQVSNDNNSWKTIDEQKDCPHLNGQGLVYPFTIKNKIDEPYQYIRLLQTGTNWQNDNYLIFGSFEIFGRLI</sequence>
<protein>
    <recommendedName>
        <fullName evidence="1">F5/8 type C domain-containing protein</fullName>
    </recommendedName>
</protein>
<accession>A0ABR2J3E3</accession>
<dbReference type="Gene3D" id="2.60.120.260">
    <property type="entry name" value="Galactose-binding domain-like"/>
    <property type="match status" value="1"/>
</dbReference>